<dbReference type="InterPro" id="IPR027417">
    <property type="entry name" value="P-loop_NTPase"/>
</dbReference>
<dbReference type="Pfam" id="PF13469">
    <property type="entry name" value="Sulfotransfer_3"/>
    <property type="match status" value="1"/>
</dbReference>
<dbReference type="AlphaFoldDB" id="X1EEQ0"/>
<dbReference type="EMBL" id="BARU01001426">
    <property type="protein sequence ID" value="GAH31077.1"/>
    <property type="molecule type" value="Genomic_DNA"/>
</dbReference>
<sequence length="207" mass="23648">MGRPLFVAGMQRSGTSILTRIVQTVRSVARQFHPCPRYDIPFLAELGAGLPPKQSLWLQEVGRYFARTPEPWGLVHLALAVSAESFAWPLLAERFPKAAFVFTLRDSLDAQASWRDSLPYLAAYEAQKKVSPAAYFEWSDAQRDLIETFAAARPDRSVVISYEELVLAPKLTMAPVWRLLKMEAPKGWEKWIRKPKHWNLPRRKALT</sequence>
<gene>
    <name evidence="1" type="ORF">S03H2_03765</name>
</gene>
<protein>
    <recommendedName>
        <fullName evidence="2">Sulfotransferase domain-containing protein</fullName>
    </recommendedName>
</protein>
<accession>X1EEQ0</accession>
<evidence type="ECO:0008006" key="2">
    <source>
        <dbReference type="Google" id="ProtNLM"/>
    </source>
</evidence>
<name>X1EEQ0_9ZZZZ</name>
<dbReference type="Gene3D" id="3.40.50.300">
    <property type="entry name" value="P-loop containing nucleotide triphosphate hydrolases"/>
    <property type="match status" value="1"/>
</dbReference>
<proteinExistence type="predicted"/>
<reference evidence="1" key="1">
    <citation type="journal article" date="2014" name="Front. Microbiol.">
        <title>High frequency of phylogenetically diverse reductive dehalogenase-homologous genes in deep subseafloor sedimentary metagenomes.</title>
        <authorList>
            <person name="Kawai M."/>
            <person name="Futagami T."/>
            <person name="Toyoda A."/>
            <person name="Takaki Y."/>
            <person name="Nishi S."/>
            <person name="Hori S."/>
            <person name="Arai W."/>
            <person name="Tsubouchi T."/>
            <person name="Morono Y."/>
            <person name="Uchiyama I."/>
            <person name="Ito T."/>
            <person name="Fujiyama A."/>
            <person name="Inagaki F."/>
            <person name="Takami H."/>
        </authorList>
    </citation>
    <scope>NUCLEOTIDE SEQUENCE</scope>
    <source>
        <strain evidence="1">Expedition CK06-06</strain>
    </source>
</reference>
<organism evidence="1">
    <name type="scientific">marine sediment metagenome</name>
    <dbReference type="NCBI Taxonomy" id="412755"/>
    <lineage>
        <taxon>unclassified sequences</taxon>
        <taxon>metagenomes</taxon>
        <taxon>ecological metagenomes</taxon>
    </lineage>
</organism>
<comment type="caution">
    <text evidence="1">The sequence shown here is derived from an EMBL/GenBank/DDBJ whole genome shotgun (WGS) entry which is preliminary data.</text>
</comment>
<evidence type="ECO:0000313" key="1">
    <source>
        <dbReference type="EMBL" id="GAH31077.1"/>
    </source>
</evidence>
<dbReference type="SUPFAM" id="SSF52540">
    <property type="entry name" value="P-loop containing nucleoside triphosphate hydrolases"/>
    <property type="match status" value="1"/>
</dbReference>